<dbReference type="Gene3D" id="3.40.50.1360">
    <property type="match status" value="1"/>
</dbReference>
<comment type="catalytic activity">
    <reaction evidence="1 6">
        <text>6-phospho-D-glucono-1,5-lactone + H2O = 6-phospho-D-gluconate + H(+)</text>
        <dbReference type="Rhea" id="RHEA:12556"/>
        <dbReference type="ChEBI" id="CHEBI:15377"/>
        <dbReference type="ChEBI" id="CHEBI:15378"/>
        <dbReference type="ChEBI" id="CHEBI:57955"/>
        <dbReference type="ChEBI" id="CHEBI:58759"/>
        <dbReference type="EC" id="3.1.1.31"/>
    </reaction>
</comment>
<dbReference type="GO" id="GO:0006098">
    <property type="term" value="P:pentose-phosphate shunt"/>
    <property type="evidence" value="ECO:0007669"/>
    <property type="project" value="UniProtKB-UniPathway"/>
</dbReference>
<accession>A0A2V3IZC3</accession>
<reference evidence="8 9" key="1">
    <citation type="journal article" date="2018" name="Mol. Biol. Evol.">
        <title>Analysis of the draft genome of the red seaweed Gracilariopsis chorda provides insights into genome size evolution in Rhodophyta.</title>
        <authorList>
            <person name="Lee J."/>
            <person name="Yang E.C."/>
            <person name="Graf L."/>
            <person name="Yang J.H."/>
            <person name="Qiu H."/>
            <person name="Zel Zion U."/>
            <person name="Chan C.X."/>
            <person name="Stephens T.G."/>
            <person name="Weber A.P.M."/>
            <person name="Boo G.H."/>
            <person name="Boo S.M."/>
            <person name="Kim K.M."/>
            <person name="Shin Y."/>
            <person name="Jung M."/>
            <person name="Lee S.J."/>
            <person name="Yim H.S."/>
            <person name="Lee J.H."/>
            <person name="Bhattacharya D."/>
            <person name="Yoon H.S."/>
        </authorList>
    </citation>
    <scope>NUCLEOTIDE SEQUENCE [LARGE SCALE GENOMIC DNA]</scope>
    <source>
        <strain evidence="8 9">SKKU-2015</strain>
        <tissue evidence="8">Whole body</tissue>
    </source>
</reference>
<dbReference type="Pfam" id="PF01182">
    <property type="entry name" value="Glucosamine_iso"/>
    <property type="match status" value="1"/>
</dbReference>
<dbReference type="InterPro" id="IPR039104">
    <property type="entry name" value="6PGL"/>
</dbReference>
<dbReference type="PANTHER" id="PTHR11054">
    <property type="entry name" value="6-PHOSPHOGLUCONOLACTONASE"/>
    <property type="match status" value="1"/>
</dbReference>
<feature type="domain" description="Glucosamine/galactosamine-6-phosphate isomerase" evidence="7">
    <location>
        <begin position="12"/>
        <end position="215"/>
    </location>
</feature>
<comment type="similarity">
    <text evidence="3 6">Belongs to the glucosamine/galactosamine-6-phosphate isomerase family. 6-phosphogluconolactonase subfamily.</text>
</comment>
<comment type="function">
    <text evidence="6">Hydrolysis of 6-phosphogluconolactone to 6-phosphogluconate.</text>
</comment>
<dbReference type="GO" id="GO:0005975">
    <property type="term" value="P:carbohydrate metabolic process"/>
    <property type="evidence" value="ECO:0007669"/>
    <property type="project" value="UniProtKB-UniRule"/>
</dbReference>
<dbReference type="InterPro" id="IPR005900">
    <property type="entry name" value="6-phosphogluconolactonase_DevB"/>
</dbReference>
<dbReference type="AlphaFoldDB" id="A0A2V3IZC3"/>
<dbReference type="EC" id="3.1.1.31" evidence="4 6"/>
<dbReference type="GO" id="GO:0017057">
    <property type="term" value="F:6-phosphogluconolactonase activity"/>
    <property type="evidence" value="ECO:0007669"/>
    <property type="project" value="UniProtKB-UniRule"/>
</dbReference>
<proteinExistence type="inferred from homology"/>
<evidence type="ECO:0000256" key="3">
    <source>
        <dbReference type="ARBA" id="ARBA00010662"/>
    </source>
</evidence>
<evidence type="ECO:0000256" key="5">
    <source>
        <dbReference type="ARBA" id="ARBA00022801"/>
    </source>
</evidence>
<evidence type="ECO:0000313" key="9">
    <source>
        <dbReference type="Proteomes" id="UP000247409"/>
    </source>
</evidence>
<evidence type="ECO:0000259" key="7">
    <source>
        <dbReference type="Pfam" id="PF01182"/>
    </source>
</evidence>
<keyword evidence="9" id="KW-1185">Reference proteome</keyword>
<evidence type="ECO:0000313" key="8">
    <source>
        <dbReference type="EMBL" id="PXF47403.1"/>
    </source>
</evidence>
<dbReference type="CDD" id="cd01400">
    <property type="entry name" value="6PGL"/>
    <property type="match status" value="1"/>
</dbReference>
<gene>
    <name evidence="8" type="ORF">BWQ96_02734</name>
</gene>
<evidence type="ECO:0000256" key="2">
    <source>
        <dbReference type="ARBA" id="ARBA00004961"/>
    </source>
</evidence>
<evidence type="ECO:0000256" key="6">
    <source>
        <dbReference type="RuleBase" id="RU365095"/>
    </source>
</evidence>
<dbReference type="OrthoDB" id="432544at2759"/>
<keyword evidence="5 6" id="KW-0378">Hydrolase</keyword>
<protein>
    <recommendedName>
        <fullName evidence="4 6">6-phosphogluconolactonase</fullName>
        <shortName evidence="6">6PGL</shortName>
        <ecNumber evidence="4 6">3.1.1.31</ecNumber>
    </recommendedName>
</protein>
<name>A0A2V3IZC3_9FLOR</name>
<dbReference type="FunFam" id="3.40.50.1360:FF:000005">
    <property type="entry name" value="6-phosphogluconolactonase"/>
    <property type="match status" value="1"/>
</dbReference>
<evidence type="ECO:0000256" key="4">
    <source>
        <dbReference type="ARBA" id="ARBA00013198"/>
    </source>
</evidence>
<dbReference type="NCBIfam" id="TIGR01198">
    <property type="entry name" value="pgl"/>
    <property type="match status" value="1"/>
</dbReference>
<dbReference type="EMBL" id="NBIV01000024">
    <property type="protein sequence ID" value="PXF47403.1"/>
    <property type="molecule type" value="Genomic_DNA"/>
</dbReference>
<dbReference type="STRING" id="448386.A0A2V3IZC3"/>
<dbReference type="InterPro" id="IPR006148">
    <property type="entry name" value="Glc/Gal-6P_isomerase"/>
</dbReference>
<organism evidence="8 9">
    <name type="scientific">Gracilariopsis chorda</name>
    <dbReference type="NCBI Taxonomy" id="448386"/>
    <lineage>
        <taxon>Eukaryota</taxon>
        <taxon>Rhodophyta</taxon>
        <taxon>Florideophyceae</taxon>
        <taxon>Rhodymeniophycidae</taxon>
        <taxon>Gracilariales</taxon>
        <taxon>Gracilariaceae</taxon>
        <taxon>Gracilariopsis</taxon>
    </lineage>
</organism>
<dbReference type="SUPFAM" id="SSF100950">
    <property type="entry name" value="NagB/RpiA/CoA transferase-like"/>
    <property type="match status" value="1"/>
</dbReference>
<dbReference type="UniPathway" id="UPA00115">
    <property type="reaction ID" value="UER00409"/>
</dbReference>
<comment type="pathway">
    <text evidence="2 6">Carbohydrate degradation; pentose phosphate pathway; D-ribulose 5-phosphate from D-glucose 6-phosphate (oxidative stage): step 2/3.</text>
</comment>
<comment type="caution">
    <text evidence="8">The sequence shown here is derived from an EMBL/GenBank/DDBJ whole genome shotgun (WGS) entry which is preliminary data.</text>
</comment>
<dbReference type="InterPro" id="IPR037171">
    <property type="entry name" value="NagB/RpiA_transferase-like"/>
</dbReference>
<dbReference type="PANTHER" id="PTHR11054:SF22">
    <property type="entry name" value="6-PHOSPHOGLUCONOLACTONASE 3, CHLOROPLASTIC"/>
    <property type="match status" value="1"/>
</dbReference>
<evidence type="ECO:0000256" key="1">
    <source>
        <dbReference type="ARBA" id="ARBA00000832"/>
    </source>
</evidence>
<dbReference type="Proteomes" id="UP000247409">
    <property type="component" value="Unassembled WGS sequence"/>
</dbReference>
<sequence length="227" mass="24501">MTVNIHIGSVPERLGQAVYDASQQAIRERGQFSVAISGGSLPKLLAAGLKSYDVDVGKWNVFLADERVVPLDHDDSNYREIRFRIPSLPVIPIDPSLSSDECASEYTTKLVEKLGESPKFDMLLLGLGPDGHTCSLFPGHSLLQEKTKLVAPITDSPKPPPTRVTLTYPVLNAARAAVFVVTGASKADVVLDIIENEESTFPGALVKLSEGTVDWLFDEAAASKLSK</sequence>